<proteinExistence type="predicted"/>
<name>A0A0F9I7E5_9ZZZZ</name>
<dbReference type="EMBL" id="LAZR01020202">
    <property type="protein sequence ID" value="KKL89740.1"/>
    <property type="molecule type" value="Genomic_DNA"/>
</dbReference>
<sequence>MGYDSIYLKENDTGPDDAVHDYFGIFIIYDPKRKIGKDLGEKDILDIAPTSLKILGIEIPKDMEGNIIDF</sequence>
<accession>A0A0F9I7E5</accession>
<protein>
    <submittedName>
        <fullName evidence="1">Uncharacterized protein</fullName>
    </submittedName>
</protein>
<gene>
    <name evidence="1" type="ORF">LCGC14_1911660</name>
</gene>
<evidence type="ECO:0000313" key="1">
    <source>
        <dbReference type="EMBL" id="KKL89740.1"/>
    </source>
</evidence>
<comment type="caution">
    <text evidence="1">The sequence shown here is derived from an EMBL/GenBank/DDBJ whole genome shotgun (WGS) entry which is preliminary data.</text>
</comment>
<dbReference type="SUPFAM" id="SSF53649">
    <property type="entry name" value="Alkaline phosphatase-like"/>
    <property type="match status" value="1"/>
</dbReference>
<dbReference type="AlphaFoldDB" id="A0A0F9I7E5"/>
<dbReference type="Gene3D" id="3.40.720.10">
    <property type="entry name" value="Alkaline Phosphatase, subunit A"/>
    <property type="match status" value="1"/>
</dbReference>
<dbReference type="InterPro" id="IPR017850">
    <property type="entry name" value="Alkaline_phosphatase_core_sf"/>
</dbReference>
<organism evidence="1">
    <name type="scientific">marine sediment metagenome</name>
    <dbReference type="NCBI Taxonomy" id="412755"/>
    <lineage>
        <taxon>unclassified sequences</taxon>
        <taxon>metagenomes</taxon>
        <taxon>ecological metagenomes</taxon>
    </lineage>
</organism>
<reference evidence="1" key="1">
    <citation type="journal article" date="2015" name="Nature">
        <title>Complex archaea that bridge the gap between prokaryotes and eukaryotes.</title>
        <authorList>
            <person name="Spang A."/>
            <person name="Saw J.H."/>
            <person name="Jorgensen S.L."/>
            <person name="Zaremba-Niedzwiedzka K."/>
            <person name="Martijn J."/>
            <person name="Lind A.E."/>
            <person name="van Eijk R."/>
            <person name="Schleper C."/>
            <person name="Guy L."/>
            <person name="Ettema T.J."/>
        </authorList>
    </citation>
    <scope>NUCLEOTIDE SEQUENCE</scope>
</reference>